<dbReference type="SUPFAM" id="SSF51445">
    <property type="entry name" value="(Trans)glycosidases"/>
    <property type="match status" value="1"/>
</dbReference>
<evidence type="ECO:0000256" key="4">
    <source>
        <dbReference type="RuleBase" id="RU003690"/>
    </source>
</evidence>
<dbReference type="InterPro" id="IPR033132">
    <property type="entry name" value="GH_1_N_CS"/>
</dbReference>
<accession>A0ABR1LN67</accession>
<dbReference type="PRINTS" id="PR00131">
    <property type="entry name" value="GLHYDRLASE1"/>
</dbReference>
<gene>
    <name evidence="5" type="ORF">J3D65DRAFT_604765</name>
</gene>
<dbReference type="EMBL" id="JBBPEH010000008">
    <property type="protein sequence ID" value="KAK7535380.1"/>
    <property type="molecule type" value="Genomic_DNA"/>
</dbReference>
<dbReference type="Gene3D" id="3.20.20.80">
    <property type="entry name" value="Glycosidases"/>
    <property type="match status" value="1"/>
</dbReference>
<proteinExistence type="inferred from homology"/>
<dbReference type="GeneID" id="92031206"/>
<dbReference type="InterPro" id="IPR001360">
    <property type="entry name" value="Glyco_hydro_1"/>
</dbReference>
<reference evidence="5 6" key="1">
    <citation type="submission" date="2024-04" db="EMBL/GenBank/DDBJ databases">
        <title>Phyllosticta paracitricarpa is synonymous to the EU quarantine fungus P. citricarpa based on phylogenomic analyses.</title>
        <authorList>
            <consortium name="Lawrence Berkeley National Laboratory"/>
            <person name="Van ingen-buijs V.A."/>
            <person name="Van westerhoven A.C."/>
            <person name="Haridas S."/>
            <person name="Skiadas P."/>
            <person name="Martin F."/>
            <person name="Groenewald J.Z."/>
            <person name="Crous P.W."/>
            <person name="Seidl M.F."/>
        </authorList>
    </citation>
    <scope>NUCLEOTIDE SEQUENCE [LARGE SCALE GENOMIC DNA]</scope>
    <source>
        <strain evidence="5 6">CPC 17464</strain>
    </source>
</reference>
<sequence>MRSSPGFCAALAAYSVVGTAVGQNFTASVTLSLEDYWSLYVGPIEQASINTTVEATPVPTESLIPPPGLYYPPFPTGHEAPLQAKNESWAFPKDFKFGVSSAAYQVEGAAKDEGKGPSIWDVLSHRVPGYITTNETGDIANNQYYLYKQAVTHENKTARKFESLWASEVIVEYRNFKKDIARIAAMGVKVYSFSISWARIFPFGSGQVNEQGLAHYQDVIDTCLEYGVEPAITLFHWDLPLALQNSYGGLLSPKFIPDFLEYARTIFTRFGDKVDHFITFNEPTVVCGFYPLPEGYFKASNIPKQQQPYYCGQNLLIAHSQAYHLAKSLNLTAQITLKLNGGYKIPLTNSTADLEAVQRAWDWNEGLWAKPIFLDGDYPTSVKSYVSKFLPELTAEQKAALNGSADLFAHDAYTSHFYSAPDTGTDACVANSSHPLFPKCVNETWAYPAASGGWALGPAADPLVPWLHKATEWVPALMRYIQDTWKPRGGILVTEFGFAEPFEAQKTLLPDILLDQQRSAYFKGFMEGLLIAIAEGTNVVGALAWSLIDNLEWTSGNSVKFGLQYVNYTTQERYYKASFFHFADVFKKYHEQ</sequence>
<keyword evidence="2 5" id="KW-0378">Hydrolase</keyword>
<dbReference type="PANTHER" id="PTHR10353:SF36">
    <property type="entry name" value="LP05116P"/>
    <property type="match status" value="1"/>
</dbReference>
<dbReference type="GO" id="GO:0016787">
    <property type="term" value="F:hydrolase activity"/>
    <property type="evidence" value="ECO:0007669"/>
    <property type="project" value="UniProtKB-KW"/>
</dbReference>
<comment type="similarity">
    <text evidence="1 4">Belongs to the glycosyl hydrolase 1 family.</text>
</comment>
<evidence type="ECO:0000256" key="3">
    <source>
        <dbReference type="ARBA" id="ARBA00023295"/>
    </source>
</evidence>
<keyword evidence="3" id="KW-0326">Glycosidase</keyword>
<dbReference type="PROSITE" id="PS00653">
    <property type="entry name" value="GLYCOSYL_HYDROL_F1_2"/>
    <property type="match status" value="1"/>
</dbReference>
<keyword evidence="6" id="KW-1185">Reference proteome</keyword>
<dbReference type="RefSeq" id="XP_066654105.1">
    <property type="nucleotide sequence ID" value="XM_066798300.1"/>
</dbReference>
<evidence type="ECO:0000313" key="6">
    <source>
        <dbReference type="Proteomes" id="UP001360953"/>
    </source>
</evidence>
<dbReference type="InterPro" id="IPR017853">
    <property type="entry name" value="GH"/>
</dbReference>
<evidence type="ECO:0000256" key="1">
    <source>
        <dbReference type="ARBA" id="ARBA00010838"/>
    </source>
</evidence>
<dbReference type="Proteomes" id="UP001360953">
    <property type="component" value="Unassembled WGS sequence"/>
</dbReference>
<organism evidence="5 6">
    <name type="scientific">Phyllosticta citribraziliensis</name>
    <dbReference type="NCBI Taxonomy" id="989973"/>
    <lineage>
        <taxon>Eukaryota</taxon>
        <taxon>Fungi</taxon>
        <taxon>Dikarya</taxon>
        <taxon>Ascomycota</taxon>
        <taxon>Pezizomycotina</taxon>
        <taxon>Dothideomycetes</taxon>
        <taxon>Dothideomycetes incertae sedis</taxon>
        <taxon>Botryosphaeriales</taxon>
        <taxon>Phyllostictaceae</taxon>
        <taxon>Phyllosticta</taxon>
    </lineage>
</organism>
<protein>
    <submittedName>
        <fullName evidence="5">Glycoside hydrolase family 1 protein</fullName>
    </submittedName>
</protein>
<dbReference type="PANTHER" id="PTHR10353">
    <property type="entry name" value="GLYCOSYL HYDROLASE"/>
    <property type="match status" value="1"/>
</dbReference>
<name>A0ABR1LN67_9PEZI</name>
<evidence type="ECO:0000256" key="2">
    <source>
        <dbReference type="ARBA" id="ARBA00022801"/>
    </source>
</evidence>
<evidence type="ECO:0000313" key="5">
    <source>
        <dbReference type="EMBL" id="KAK7535380.1"/>
    </source>
</evidence>
<comment type="caution">
    <text evidence="5">The sequence shown here is derived from an EMBL/GenBank/DDBJ whole genome shotgun (WGS) entry which is preliminary data.</text>
</comment>
<dbReference type="Pfam" id="PF00232">
    <property type="entry name" value="Glyco_hydro_1"/>
    <property type="match status" value="2"/>
</dbReference>